<protein>
    <recommendedName>
        <fullName evidence="2">26S proteasome non-ATPase regulatory subunit 5</fullName>
    </recommendedName>
</protein>
<evidence type="ECO:0000313" key="6">
    <source>
        <dbReference type="WBParaSite" id="DME_0000082101-mRNA-1"/>
    </source>
</evidence>
<dbReference type="GO" id="GO:0043248">
    <property type="term" value="P:proteasome assembly"/>
    <property type="evidence" value="ECO:0007669"/>
    <property type="project" value="InterPro"/>
</dbReference>
<dbReference type="PANTHER" id="PTHR13554">
    <property type="entry name" value="26S PROTEASOME NON-ATPASE REGULATORY SUBUNIT 5-RELATED"/>
    <property type="match status" value="1"/>
</dbReference>
<accession>A0A0N4U2C6</accession>
<name>A0A0N4U2C6_DRAME</name>
<dbReference type="InterPro" id="IPR019538">
    <property type="entry name" value="PSMD5"/>
</dbReference>
<dbReference type="Pfam" id="PF10508">
    <property type="entry name" value="Proteasom_PSMB"/>
    <property type="match status" value="1"/>
</dbReference>
<dbReference type="EMBL" id="UYYG01001151">
    <property type="protein sequence ID" value="VDN55208.1"/>
    <property type="molecule type" value="Genomic_DNA"/>
</dbReference>
<keyword evidence="5" id="KW-1185">Reference proteome</keyword>
<evidence type="ECO:0000256" key="2">
    <source>
        <dbReference type="ARBA" id="ARBA00014933"/>
    </source>
</evidence>
<comment type="similarity">
    <text evidence="1">Belongs to the proteasome subunit S5B/HSM3 family.</text>
</comment>
<dbReference type="WBParaSite" id="DME_0000082101-mRNA-1">
    <property type="protein sequence ID" value="DME_0000082101-mRNA-1"/>
    <property type="gene ID" value="DME_0000082101"/>
</dbReference>
<organism evidence="4 6">
    <name type="scientific">Dracunculus medinensis</name>
    <name type="common">Guinea worm</name>
    <dbReference type="NCBI Taxonomy" id="318479"/>
    <lineage>
        <taxon>Eukaryota</taxon>
        <taxon>Metazoa</taxon>
        <taxon>Ecdysozoa</taxon>
        <taxon>Nematoda</taxon>
        <taxon>Chromadorea</taxon>
        <taxon>Rhabditida</taxon>
        <taxon>Spirurina</taxon>
        <taxon>Dracunculoidea</taxon>
        <taxon>Dracunculidae</taxon>
        <taxon>Dracunculus</taxon>
    </lineage>
</organism>
<reference evidence="3 5" key="2">
    <citation type="submission" date="2018-11" db="EMBL/GenBank/DDBJ databases">
        <authorList>
            <consortium name="Pathogen Informatics"/>
        </authorList>
    </citation>
    <scope>NUCLEOTIDE SEQUENCE [LARGE SCALE GENOMIC DNA]</scope>
</reference>
<sequence>MGAHRGKCGNVDMMDETESTNNEELSLDFHVLKSNLLRNRTETHALELFQQLLSISMNNLDDLSIETFHDLKDLIHCIFDSISVPNLFQQPQSLLLNAITRSPSSVVTIIVDYLLNHLSDVKAFLSVSNTEVTLALANRIIESACAESVANLLWQFLNVNVVKEKLESLLANNRAEERFRIFQVISIFLKEGGEPQQVSSFINALEKELLSTDILSQLNAVEMFADVASQQAAVASYLISTGFVDRLYKYFVEITDHPDMGFIFPALVKFFGHLSVVNVDCLLKYPKFLDSVFDLVFHFDMLDPCQRLLAFDTIAVIGSNDTGKLFLHKISDHYDLIKTMNAFGAAIGSGPLELRVRHMDALAMLVHVENPVDDNISMIVESWVRNIGEPFPTLLMAYYTKPFNDIRLSSERLILELLNYSWMIEKLMTVPNFLDKILDRSVQTTAEGMQMKHEIVCKLIDSNSTAIPAPYMSKLQLYQREGPYCQSIQNIEMSNP</sequence>
<dbReference type="Proteomes" id="UP000038040">
    <property type="component" value="Unplaced"/>
</dbReference>
<dbReference type="Proteomes" id="UP000274756">
    <property type="component" value="Unassembled WGS sequence"/>
</dbReference>
<evidence type="ECO:0000313" key="5">
    <source>
        <dbReference type="Proteomes" id="UP000274756"/>
    </source>
</evidence>
<dbReference type="AlphaFoldDB" id="A0A0N4U2C6"/>
<dbReference type="PANTHER" id="PTHR13554:SF10">
    <property type="entry name" value="26S PROTEASOME NON-ATPASE REGULATORY SUBUNIT 5"/>
    <property type="match status" value="1"/>
</dbReference>
<gene>
    <name evidence="3" type="ORF">DME_LOCUS5181</name>
</gene>
<evidence type="ECO:0000313" key="3">
    <source>
        <dbReference type="EMBL" id="VDN55208.1"/>
    </source>
</evidence>
<evidence type="ECO:0000256" key="1">
    <source>
        <dbReference type="ARBA" id="ARBA00006823"/>
    </source>
</evidence>
<dbReference type="InterPro" id="IPR016024">
    <property type="entry name" value="ARM-type_fold"/>
</dbReference>
<reference evidence="6" key="1">
    <citation type="submission" date="2017-02" db="UniProtKB">
        <authorList>
            <consortium name="WormBaseParasite"/>
        </authorList>
    </citation>
    <scope>IDENTIFICATION</scope>
</reference>
<dbReference type="OrthoDB" id="10250600at2759"/>
<dbReference type="STRING" id="318479.A0A0N4U2C6"/>
<dbReference type="GO" id="GO:0005829">
    <property type="term" value="C:cytosol"/>
    <property type="evidence" value="ECO:0007669"/>
    <property type="project" value="TreeGrafter"/>
</dbReference>
<proteinExistence type="inferred from homology"/>
<evidence type="ECO:0000313" key="4">
    <source>
        <dbReference type="Proteomes" id="UP000038040"/>
    </source>
</evidence>
<dbReference type="SUPFAM" id="SSF48371">
    <property type="entry name" value="ARM repeat"/>
    <property type="match status" value="1"/>
</dbReference>